<dbReference type="CDD" id="cd22340">
    <property type="entry name" value="NgoMIV-like"/>
    <property type="match status" value="1"/>
</dbReference>
<dbReference type="SUPFAM" id="SSF52980">
    <property type="entry name" value="Restriction endonuclease-like"/>
    <property type="match status" value="1"/>
</dbReference>
<reference evidence="1 2" key="1">
    <citation type="submission" date="2013-05" db="EMBL/GenBank/DDBJ databases">
        <title>The Genome Sequence of Corynebacterium pyruviciproducens 1773O (ATCC BAA-1742).</title>
        <authorList>
            <consortium name="The Broad Institute Genomics Platform"/>
            <person name="Earl A."/>
            <person name="Ward D."/>
            <person name="Feldgarden M."/>
            <person name="Gevers D."/>
            <person name="Tong J."/>
            <person name="Walker B."/>
            <person name="Young S."/>
            <person name="Zeng Q."/>
            <person name="Gargeya S."/>
            <person name="Fitzgerald M."/>
            <person name="Haas B."/>
            <person name="Abouelleil A."/>
            <person name="Allen A.W."/>
            <person name="Alvarado L."/>
            <person name="Arachchi H.M."/>
            <person name="Berlin A.M."/>
            <person name="Chapman S.B."/>
            <person name="Gainer-Dewar J."/>
            <person name="Goldberg J."/>
            <person name="Griggs A."/>
            <person name="Gujja S."/>
            <person name="Hansen M."/>
            <person name="Howarth C."/>
            <person name="Imamovic A."/>
            <person name="Ireland A."/>
            <person name="Larimer J."/>
            <person name="McCowan C."/>
            <person name="Murphy C."/>
            <person name="Pearson M."/>
            <person name="Poon T.W."/>
            <person name="Priest M."/>
            <person name="Roberts A."/>
            <person name="Saif S."/>
            <person name="Shea T."/>
            <person name="Sisk P."/>
            <person name="Sykes S."/>
            <person name="Wortman J."/>
            <person name="Nusbaum C."/>
            <person name="Birren B."/>
        </authorList>
    </citation>
    <scope>NUCLEOTIDE SEQUENCE [LARGE SCALE GENOMIC DNA]</scope>
    <source>
        <strain evidence="1 2">ATCC BAA-1742</strain>
    </source>
</reference>
<dbReference type="GO" id="GO:0009036">
    <property type="term" value="F:type II site-specific deoxyribonuclease activity"/>
    <property type="evidence" value="ECO:0007669"/>
    <property type="project" value="InterPro"/>
</dbReference>
<dbReference type="InterPro" id="IPR011335">
    <property type="entry name" value="Restrct_endonuc-II-like"/>
</dbReference>
<dbReference type="GO" id="GO:0009307">
    <property type="term" value="P:DNA restriction-modification system"/>
    <property type="evidence" value="ECO:0007669"/>
    <property type="project" value="InterPro"/>
</dbReference>
<dbReference type="PATRIC" id="fig|1125779.3.peg.1949"/>
<dbReference type="EMBL" id="ATBY01000017">
    <property type="protein sequence ID" value="EPD67592.1"/>
    <property type="molecule type" value="Genomic_DNA"/>
</dbReference>
<dbReference type="RefSeq" id="WP_016458741.1">
    <property type="nucleotide sequence ID" value="NZ_KE150448.1"/>
</dbReference>
<accession>S2ZCC8</accession>
<sequence length="299" mass="32499">MPDSIITQARANFHATLVSESGPLCLLSENGELCMASNADRSQATSRAISLAIAEELGAVERKQKPSGQTMGSNFENAVHGFLAECLPHLDVIRPGPWKFLNVGGSRRSDQLADYFPYRHLGDLAHEISNHPELLSVLGNLYAVSPDVLVIREALSDSAINEFETVVDGQSALLTPVRAVNTASESLPTPAFIHAVISCKWTMRSDRSQNTRAEALNLIRNRKGRTPHIVAVTAEPSLSRIASIALGTGDIDMTYHFALPELERAVEKVGNDESQTLLKTLVEGDRLRDITDLPLDLAV</sequence>
<organism evidence="1 2">
    <name type="scientific">Corynebacterium pyruviciproducens ATCC BAA-1742</name>
    <dbReference type="NCBI Taxonomy" id="1125779"/>
    <lineage>
        <taxon>Bacteria</taxon>
        <taxon>Bacillati</taxon>
        <taxon>Actinomycetota</taxon>
        <taxon>Actinomycetes</taxon>
        <taxon>Mycobacteriales</taxon>
        <taxon>Corynebacteriaceae</taxon>
        <taxon>Corynebacterium</taxon>
    </lineage>
</organism>
<evidence type="ECO:0008006" key="3">
    <source>
        <dbReference type="Google" id="ProtNLM"/>
    </source>
</evidence>
<proteinExistence type="predicted"/>
<dbReference type="HOGENOM" id="CLU_084445_0_0_11"/>
<evidence type="ECO:0000313" key="2">
    <source>
        <dbReference type="Proteomes" id="UP000014408"/>
    </source>
</evidence>
<dbReference type="Gene3D" id="3.40.50.10010">
    <property type="entry name" value="Type-2 restriction enzyme NgoMIV"/>
    <property type="match status" value="1"/>
</dbReference>
<gene>
    <name evidence="1" type="ORF">HMPREF1219_02004</name>
</gene>
<dbReference type="InterPro" id="IPR037083">
    <property type="entry name" value="NgoMIV_sf"/>
</dbReference>
<name>S2ZCC8_9CORY</name>
<evidence type="ECO:0000313" key="1">
    <source>
        <dbReference type="EMBL" id="EPD67592.1"/>
    </source>
</evidence>
<dbReference type="AlphaFoldDB" id="S2ZCC8"/>
<dbReference type="Pfam" id="PF09015">
    <property type="entry name" value="NgoMIV_restric"/>
    <property type="match status" value="1"/>
</dbReference>
<protein>
    <recommendedName>
        <fullName evidence="3">Restriction endonuclease</fullName>
    </recommendedName>
</protein>
<dbReference type="STRING" id="1125779.HMPREF1219_02004"/>
<dbReference type="eggNOG" id="ENOG502Z936">
    <property type="taxonomic scope" value="Bacteria"/>
</dbReference>
<keyword evidence="2" id="KW-1185">Reference proteome</keyword>
<dbReference type="Proteomes" id="UP000014408">
    <property type="component" value="Unassembled WGS sequence"/>
</dbReference>
<comment type="caution">
    <text evidence="1">The sequence shown here is derived from an EMBL/GenBank/DDBJ whole genome shotgun (WGS) entry which is preliminary data.</text>
</comment>
<dbReference type="InterPro" id="IPR015105">
    <property type="entry name" value="NgoMIV"/>
</dbReference>